<dbReference type="OrthoDB" id="6278038at2"/>
<dbReference type="EMBL" id="SLWY01000029">
    <property type="protein sequence ID" value="TCO76520.1"/>
    <property type="molecule type" value="Genomic_DNA"/>
</dbReference>
<gene>
    <name evidence="1" type="ORF">EV699_1291</name>
</gene>
<keyword evidence="2" id="KW-1185">Reference proteome</keyword>
<name>A0A4V6NPF0_9GAMM</name>
<dbReference type="AlphaFoldDB" id="A0A4V6NPF0"/>
<dbReference type="SUPFAM" id="SSF48452">
    <property type="entry name" value="TPR-like"/>
    <property type="match status" value="1"/>
</dbReference>
<evidence type="ECO:0000313" key="2">
    <source>
        <dbReference type="Proteomes" id="UP000295765"/>
    </source>
</evidence>
<feature type="non-terminal residue" evidence="1">
    <location>
        <position position="1"/>
    </location>
</feature>
<protein>
    <submittedName>
        <fullName evidence="1">Tetratricopeptide repeat protein</fullName>
    </submittedName>
</protein>
<dbReference type="InterPro" id="IPR011990">
    <property type="entry name" value="TPR-like_helical_dom_sf"/>
</dbReference>
<evidence type="ECO:0000313" key="1">
    <source>
        <dbReference type="EMBL" id="TCO76520.1"/>
    </source>
</evidence>
<dbReference type="Gene3D" id="1.25.40.10">
    <property type="entry name" value="Tetratricopeptide repeat domain"/>
    <property type="match status" value="1"/>
</dbReference>
<accession>A0A4V6NPF0</accession>
<comment type="caution">
    <text evidence="1">The sequence shown here is derived from an EMBL/GenBank/DDBJ whole genome shotgun (WGS) entry which is preliminary data.</text>
</comment>
<proteinExistence type="predicted"/>
<dbReference type="RefSeq" id="WP_132545563.1">
    <property type="nucleotide sequence ID" value="NZ_SLWY01000029.1"/>
</dbReference>
<reference evidence="1 2" key="1">
    <citation type="submission" date="2019-03" db="EMBL/GenBank/DDBJ databases">
        <title>Genomic Encyclopedia of Type Strains, Phase IV (KMG-IV): sequencing the most valuable type-strain genomes for metagenomic binning, comparative biology and taxonomic classification.</title>
        <authorList>
            <person name="Goeker M."/>
        </authorList>
    </citation>
    <scope>NUCLEOTIDE SEQUENCE [LARGE SCALE GENOMIC DNA]</scope>
    <source>
        <strain evidence="1 2">DSM 25287</strain>
    </source>
</reference>
<sequence>ALEAAREAVSLYRALAASRPDAFTPDLAGSLNNLASFLSDLGQREAALEAAREAVSLYRALAASRPDAFTPDLAASLNNLALRLSALGQREAALEAAREAVERLGPFFLRLPAAFAGWMEPMLRHYFELAGALGREPDLACLPDILAAWQRWQSARSDDQGETP</sequence>
<organism evidence="1 2">
    <name type="scientific">Plasticicumulans lactativorans</name>
    <dbReference type="NCBI Taxonomy" id="1133106"/>
    <lineage>
        <taxon>Bacteria</taxon>
        <taxon>Pseudomonadati</taxon>
        <taxon>Pseudomonadota</taxon>
        <taxon>Gammaproteobacteria</taxon>
        <taxon>Candidatus Competibacteraceae</taxon>
        <taxon>Plasticicumulans</taxon>
    </lineage>
</organism>
<dbReference type="Proteomes" id="UP000295765">
    <property type="component" value="Unassembled WGS sequence"/>
</dbReference>
<dbReference type="Pfam" id="PF13374">
    <property type="entry name" value="TPR_10"/>
    <property type="match status" value="2"/>
</dbReference>